<protein>
    <submittedName>
        <fullName evidence="1">Uncharacterized protein</fullName>
    </submittedName>
</protein>
<gene>
    <name evidence="1" type="ORF">CWR43_01940</name>
</gene>
<accession>A0A2N0DEX4</accession>
<reference evidence="1 2" key="2">
    <citation type="submission" date="2017-12" db="EMBL/GenBank/DDBJ databases">
        <title>Genome sequence of Rhizobium sullae HCNT1 isolated from Sulla coronaria nodules and featuring peculiar denitrification phenotypes.</title>
        <authorList>
            <person name="De Diego-Diaz B."/>
            <person name="Treu L."/>
            <person name="Campanaro S."/>
            <person name="Da Silva Duarte V."/>
            <person name="Basaglia M."/>
            <person name="Favaro L."/>
            <person name="Casella S."/>
            <person name="Squartini A."/>
        </authorList>
    </citation>
    <scope>NUCLEOTIDE SEQUENCE [LARGE SCALE GENOMIC DNA]</scope>
    <source>
        <strain evidence="1 2">HCNT1</strain>
    </source>
</reference>
<proteinExistence type="predicted"/>
<dbReference type="AlphaFoldDB" id="A0A2N0DEX4"/>
<dbReference type="EMBL" id="PIQN01000003">
    <property type="protein sequence ID" value="PKA44645.1"/>
    <property type="molecule type" value="Genomic_DNA"/>
</dbReference>
<organism evidence="1 2">
    <name type="scientific">Rhizobium sullae</name>
    <name type="common">Rhizobium hedysari</name>
    <dbReference type="NCBI Taxonomy" id="50338"/>
    <lineage>
        <taxon>Bacteria</taxon>
        <taxon>Pseudomonadati</taxon>
        <taxon>Pseudomonadota</taxon>
        <taxon>Alphaproteobacteria</taxon>
        <taxon>Hyphomicrobiales</taxon>
        <taxon>Rhizobiaceae</taxon>
        <taxon>Rhizobium/Agrobacterium group</taxon>
        <taxon>Rhizobium</taxon>
    </lineage>
</organism>
<name>A0A2N0DEX4_RHISU</name>
<reference evidence="1 2" key="1">
    <citation type="submission" date="2017-11" db="EMBL/GenBank/DDBJ databases">
        <authorList>
            <person name="Han C.G."/>
        </authorList>
    </citation>
    <scope>NUCLEOTIDE SEQUENCE [LARGE SCALE GENOMIC DNA]</scope>
    <source>
        <strain evidence="1 2">HCNT1</strain>
    </source>
</reference>
<comment type="caution">
    <text evidence="1">The sequence shown here is derived from an EMBL/GenBank/DDBJ whole genome shotgun (WGS) entry which is preliminary data.</text>
</comment>
<evidence type="ECO:0000313" key="2">
    <source>
        <dbReference type="Proteomes" id="UP000232164"/>
    </source>
</evidence>
<dbReference type="Proteomes" id="UP000232164">
    <property type="component" value="Unassembled WGS sequence"/>
</dbReference>
<sequence>MAQRRILVLPEQVVAFVGEEPFERWPQFLYKWVLLGVRIGTNWFSAHIDIVVALIEDVVGNHVKPNRTPAHLSKKLVNDTYVARESLGHRVVDGDPKLRRPVVPTKFACVDIVD</sequence>
<evidence type="ECO:0000313" key="1">
    <source>
        <dbReference type="EMBL" id="PKA44645.1"/>
    </source>
</evidence>